<feature type="region of interest" description="Disordered" evidence="1">
    <location>
        <begin position="73"/>
        <end position="95"/>
    </location>
</feature>
<gene>
    <name evidence="2" type="ORF">JEQ47_04780</name>
</gene>
<evidence type="ECO:0000313" key="3">
    <source>
        <dbReference type="Proteomes" id="UP000602124"/>
    </source>
</evidence>
<organism evidence="2 3">
    <name type="scientific">Devosia sediminis</name>
    <dbReference type="NCBI Taxonomy" id="2798801"/>
    <lineage>
        <taxon>Bacteria</taxon>
        <taxon>Pseudomonadati</taxon>
        <taxon>Pseudomonadota</taxon>
        <taxon>Alphaproteobacteria</taxon>
        <taxon>Hyphomicrobiales</taxon>
        <taxon>Devosiaceae</taxon>
        <taxon>Devosia</taxon>
    </lineage>
</organism>
<keyword evidence="3" id="KW-1185">Reference proteome</keyword>
<dbReference type="Proteomes" id="UP000602124">
    <property type="component" value="Unassembled WGS sequence"/>
</dbReference>
<evidence type="ECO:0000256" key="1">
    <source>
        <dbReference type="SAM" id="MobiDB-lite"/>
    </source>
</evidence>
<dbReference type="RefSeq" id="WP_198875233.1">
    <property type="nucleotide sequence ID" value="NZ_JAEKMH010000001.1"/>
</dbReference>
<feature type="region of interest" description="Disordered" evidence="1">
    <location>
        <begin position="195"/>
        <end position="225"/>
    </location>
</feature>
<evidence type="ECO:0000313" key="2">
    <source>
        <dbReference type="EMBL" id="MBJ3784030.1"/>
    </source>
</evidence>
<comment type="caution">
    <text evidence="2">The sequence shown here is derived from an EMBL/GenBank/DDBJ whole genome shotgun (WGS) entry which is preliminary data.</text>
</comment>
<protein>
    <submittedName>
        <fullName evidence="2">Uncharacterized protein</fullName>
    </submittedName>
</protein>
<feature type="compositionally biased region" description="Acidic residues" evidence="1">
    <location>
        <begin position="195"/>
        <end position="212"/>
    </location>
</feature>
<accession>A0A934IW04</accession>
<dbReference type="EMBL" id="JAEKMH010000001">
    <property type="protein sequence ID" value="MBJ3784030.1"/>
    <property type="molecule type" value="Genomic_DNA"/>
</dbReference>
<dbReference type="AlphaFoldDB" id="A0A934IW04"/>
<proteinExistence type="predicted"/>
<sequence length="257" mass="27732">MTIHLPADTAMALALAFSHADYSVAARRKLAADAIEDLIAFLDDTDGDCDLEENGDEHDSSWPAVGPHAFGMALDEGDEEDDPKEAHGDDEPSLGSVLGTGVYVEAMGFWRVKPHYLTEEEFAQSERLRQDVRPVHGAMGQASWSAGAGGDIEDEHDGSEADVGDFEHSLGRPDHVIDQSLPCGFGQDEAEEVNEDGGDILDEPHDDNELDGPEWGGEPEWPVHGNQMTDEEKAAVASEGRRLLKRARAMESGPCVG</sequence>
<reference evidence="2" key="1">
    <citation type="submission" date="2020-12" db="EMBL/GenBank/DDBJ databases">
        <title>Devosia sp. MSA67 isolated from Mo River.</title>
        <authorList>
            <person name="Ma F."/>
            <person name="Zi Z."/>
        </authorList>
    </citation>
    <scope>NUCLEOTIDE SEQUENCE</scope>
    <source>
        <strain evidence="2">MSA67</strain>
    </source>
</reference>
<name>A0A934IW04_9HYPH</name>